<keyword evidence="2" id="KW-0560">Oxidoreductase</keyword>
<proteinExistence type="inferred from homology"/>
<dbReference type="OrthoDB" id="1933717at2759"/>
<sequence length="287" mass="30617">MSFPPYTKVFHHATYSGIDPSRPELSTAGKVIVITGGGSGMGPRMAHAFATSGATKIAIIGRTESSLKQTKQELEAAHAGVTVHTSVANISDETGVRSAFAAISQAFGKIDILIGNAGYLPDIKPIAEADIEEWFRGISINTKGTLILSKVFLEHASQNPTLVHVSTGGCHIAPMPANSAYAVSKLAAAKLMEYFAAENPHVRVHNIHPGVVPTTGMSKKHSEGGGPELIGDDINLPASFVVWIVSPEAEFLRGKFVWSNWDVEELKAKREQLLSSEDLTLGLIGWP</sequence>
<dbReference type="CDD" id="cd05233">
    <property type="entry name" value="SDR_c"/>
    <property type="match status" value="1"/>
</dbReference>
<dbReference type="Pfam" id="PF00106">
    <property type="entry name" value="adh_short"/>
    <property type="match status" value="1"/>
</dbReference>
<dbReference type="SUPFAM" id="SSF51735">
    <property type="entry name" value="NAD(P)-binding Rossmann-fold domains"/>
    <property type="match status" value="1"/>
</dbReference>
<comment type="caution">
    <text evidence="3">The sequence shown here is derived from an EMBL/GenBank/DDBJ whole genome shotgun (WGS) entry which is preliminary data.</text>
</comment>
<evidence type="ECO:0008006" key="5">
    <source>
        <dbReference type="Google" id="ProtNLM"/>
    </source>
</evidence>
<dbReference type="InterPro" id="IPR036291">
    <property type="entry name" value="NAD(P)-bd_dom_sf"/>
</dbReference>
<dbReference type="PANTHER" id="PTHR42901:SF1">
    <property type="entry name" value="ALCOHOL DEHYDROGENASE"/>
    <property type="match status" value="1"/>
</dbReference>
<gene>
    <name evidence="3" type="ORF">F5X68DRAFT_136546</name>
</gene>
<evidence type="ECO:0000313" key="3">
    <source>
        <dbReference type="EMBL" id="KAH6684999.1"/>
    </source>
</evidence>
<dbReference type="EMBL" id="JAGSXJ010000016">
    <property type="protein sequence ID" value="KAH6684999.1"/>
    <property type="molecule type" value="Genomic_DNA"/>
</dbReference>
<evidence type="ECO:0000313" key="4">
    <source>
        <dbReference type="Proteomes" id="UP000770015"/>
    </source>
</evidence>
<name>A0A9P8V714_9PEZI</name>
<comment type="similarity">
    <text evidence="1">Belongs to the short-chain dehydrogenases/reductases (SDR) family.</text>
</comment>
<evidence type="ECO:0000256" key="1">
    <source>
        <dbReference type="ARBA" id="ARBA00006484"/>
    </source>
</evidence>
<dbReference type="PANTHER" id="PTHR42901">
    <property type="entry name" value="ALCOHOL DEHYDROGENASE"/>
    <property type="match status" value="1"/>
</dbReference>
<dbReference type="AlphaFoldDB" id="A0A9P8V714"/>
<dbReference type="Gene3D" id="3.40.50.720">
    <property type="entry name" value="NAD(P)-binding Rossmann-like Domain"/>
    <property type="match status" value="1"/>
</dbReference>
<dbReference type="PRINTS" id="PR00081">
    <property type="entry name" value="GDHRDH"/>
</dbReference>
<dbReference type="GO" id="GO:0016491">
    <property type="term" value="F:oxidoreductase activity"/>
    <property type="evidence" value="ECO:0007669"/>
    <property type="project" value="UniProtKB-KW"/>
</dbReference>
<dbReference type="Proteomes" id="UP000770015">
    <property type="component" value="Unassembled WGS sequence"/>
</dbReference>
<reference evidence="3" key="1">
    <citation type="journal article" date="2021" name="Nat. Commun.">
        <title>Genetic determinants of endophytism in the Arabidopsis root mycobiome.</title>
        <authorList>
            <person name="Mesny F."/>
            <person name="Miyauchi S."/>
            <person name="Thiergart T."/>
            <person name="Pickel B."/>
            <person name="Atanasova L."/>
            <person name="Karlsson M."/>
            <person name="Huettel B."/>
            <person name="Barry K.W."/>
            <person name="Haridas S."/>
            <person name="Chen C."/>
            <person name="Bauer D."/>
            <person name="Andreopoulos W."/>
            <person name="Pangilinan J."/>
            <person name="LaButti K."/>
            <person name="Riley R."/>
            <person name="Lipzen A."/>
            <person name="Clum A."/>
            <person name="Drula E."/>
            <person name="Henrissat B."/>
            <person name="Kohler A."/>
            <person name="Grigoriev I.V."/>
            <person name="Martin F.M."/>
            <person name="Hacquard S."/>
        </authorList>
    </citation>
    <scope>NUCLEOTIDE SEQUENCE</scope>
    <source>
        <strain evidence="3">MPI-SDFR-AT-0117</strain>
    </source>
</reference>
<evidence type="ECO:0000256" key="2">
    <source>
        <dbReference type="ARBA" id="ARBA00023002"/>
    </source>
</evidence>
<dbReference type="InterPro" id="IPR002347">
    <property type="entry name" value="SDR_fam"/>
</dbReference>
<keyword evidence="4" id="KW-1185">Reference proteome</keyword>
<protein>
    <recommendedName>
        <fullName evidence="5">NAD(P)-binding protein</fullName>
    </recommendedName>
</protein>
<accession>A0A9P8V714</accession>
<organism evidence="3 4">
    <name type="scientific">Plectosphaerella plurivora</name>
    <dbReference type="NCBI Taxonomy" id="936078"/>
    <lineage>
        <taxon>Eukaryota</taxon>
        <taxon>Fungi</taxon>
        <taxon>Dikarya</taxon>
        <taxon>Ascomycota</taxon>
        <taxon>Pezizomycotina</taxon>
        <taxon>Sordariomycetes</taxon>
        <taxon>Hypocreomycetidae</taxon>
        <taxon>Glomerellales</taxon>
        <taxon>Plectosphaerellaceae</taxon>
        <taxon>Plectosphaerella</taxon>
    </lineage>
</organism>